<dbReference type="GO" id="GO:0005198">
    <property type="term" value="F:structural molecule activity"/>
    <property type="evidence" value="ECO:0007669"/>
    <property type="project" value="InterPro"/>
</dbReference>
<dbReference type="OrthoDB" id="9758307at2"/>
<organism evidence="5 6">
    <name type="scientific">Thalassospira alkalitolerans</name>
    <dbReference type="NCBI Taxonomy" id="1293890"/>
    <lineage>
        <taxon>Bacteria</taxon>
        <taxon>Pseudomonadati</taxon>
        <taxon>Pseudomonadota</taxon>
        <taxon>Alphaproteobacteria</taxon>
        <taxon>Rhodospirillales</taxon>
        <taxon>Thalassospiraceae</taxon>
        <taxon>Thalassospira</taxon>
    </lineage>
</organism>
<dbReference type="PANTHER" id="PTHR42792">
    <property type="entry name" value="FLAGELLIN"/>
    <property type="match status" value="1"/>
</dbReference>
<reference evidence="5 6" key="1">
    <citation type="submission" date="2014-03" db="EMBL/GenBank/DDBJ databases">
        <title>The draft genome sequence of Thalassospira alkalitolerans JCM 18968.</title>
        <authorList>
            <person name="Lai Q."/>
            <person name="Shao Z."/>
        </authorList>
    </citation>
    <scope>NUCLEOTIDE SEQUENCE [LARGE SCALE GENOMIC DNA]</scope>
    <source>
        <strain evidence="5 6">JCM 18968</strain>
    </source>
</reference>
<dbReference type="PANTHER" id="PTHR42792:SF1">
    <property type="entry name" value="FLAGELLAR HOOK-ASSOCIATED PROTEIN 3"/>
    <property type="match status" value="1"/>
</dbReference>
<evidence type="ECO:0000256" key="1">
    <source>
        <dbReference type="ARBA" id="ARBA00004365"/>
    </source>
</evidence>
<sequence length="303" mass="32251">MRVSTAAMQQNLLNQMRSVQSQLADATKQSSSGMKSDSYAGISDNSYIISTLSAEISESAAYADLAEQIQSRVEMYYSTLSDMVDLLSDMAADISGALSTGSTNVEGINESATAALATMASLLNTQYEDRYLFAGSATNTAPVSVDVADYAALTSPSTTDTSYYSGNNDVASVKVADGTTIEYGITADQTPFEQALRALNLTAYASSDPIDETALTEAMALIEDAVEGISQMQTQVSLTQDELEAVVDMHTNFQLTAEGIVTDLSEVDLAEAMVNLETLSVQLEASYSVAGQIVDMSLFEYLR</sequence>
<dbReference type="EMBL" id="JFKB01000001">
    <property type="protein sequence ID" value="OSQ50397.1"/>
    <property type="molecule type" value="Genomic_DNA"/>
</dbReference>
<feature type="domain" description="Flagellin C-terminal" evidence="4">
    <location>
        <begin position="219"/>
        <end position="302"/>
    </location>
</feature>
<proteinExistence type="inferred from homology"/>
<comment type="similarity">
    <text evidence="2">Belongs to the bacterial flagellin family.</text>
</comment>
<dbReference type="GO" id="GO:0009288">
    <property type="term" value="C:bacterial-type flagellum"/>
    <property type="evidence" value="ECO:0007669"/>
    <property type="project" value="UniProtKB-SubCell"/>
</dbReference>
<dbReference type="InterPro" id="IPR001492">
    <property type="entry name" value="Flagellin"/>
</dbReference>
<comment type="subcellular location">
    <subcellularLocation>
        <location evidence="1">Bacterial flagellum</location>
    </subcellularLocation>
</comment>
<dbReference type="Gene3D" id="1.20.1330.10">
    <property type="entry name" value="f41 fragment of flagellin, N-terminal domain"/>
    <property type="match status" value="1"/>
</dbReference>
<dbReference type="STRING" id="1293890.TALK_02820"/>
<evidence type="ECO:0000313" key="6">
    <source>
        <dbReference type="Proteomes" id="UP000193396"/>
    </source>
</evidence>
<gene>
    <name evidence="5" type="ORF">TALK_02820</name>
</gene>
<accession>A0A1Y2LGR4</accession>
<dbReference type="NCBIfam" id="NF006489">
    <property type="entry name" value="PRK08913.1"/>
    <property type="match status" value="1"/>
</dbReference>
<comment type="caution">
    <text evidence="5">The sequence shown here is derived from an EMBL/GenBank/DDBJ whole genome shotgun (WGS) entry which is preliminary data.</text>
</comment>
<dbReference type="Proteomes" id="UP000193396">
    <property type="component" value="Unassembled WGS sequence"/>
</dbReference>
<protein>
    <recommendedName>
        <fullName evidence="4">Flagellin C-terminal domain-containing protein</fullName>
    </recommendedName>
</protein>
<dbReference type="InterPro" id="IPR046358">
    <property type="entry name" value="Flagellin_C"/>
</dbReference>
<name>A0A1Y2LGR4_9PROT</name>
<evidence type="ECO:0000313" key="5">
    <source>
        <dbReference type="EMBL" id="OSQ50397.1"/>
    </source>
</evidence>
<evidence type="ECO:0000256" key="3">
    <source>
        <dbReference type="ARBA" id="ARBA00023143"/>
    </source>
</evidence>
<keyword evidence="3" id="KW-0975">Bacterial flagellum</keyword>
<dbReference type="AlphaFoldDB" id="A0A1Y2LGR4"/>
<keyword evidence="6" id="KW-1185">Reference proteome</keyword>
<evidence type="ECO:0000259" key="4">
    <source>
        <dbReference type="Pfam" id="PF00700"/>
    </source>
</evidence>
<dbReference type="RefSeq" id="WP_085615581.1">
    <property type="nucleotide sequence ID" value="NZ_CAXBPE010000003.1"/>
</dbReference>
<dbReference type="SUPFAM" id="SSF64518">
    <property type="entry name" value="Phase 1 flagellin"/>
    <property type="match status" value="1"/>
</dbReference>
<dbReference type="Pfam" id="PF00700">
    <property type="entry name" value="Flagellin_C"/>
    <property type="match status" value="1"/>
</dbReference>
<evidence type="ECO:0000256" key="2">
    <source>
        <dbReference type="ARBA" id="ARBA00005709"/>
    </source>
</evidence>